<sequence length="71" mass="7819">MWLHPYLTWLSIAFNVFVPICMLTGTEHDGRSTMLLTMPVAAVVPAISLVRQRPAGRKAATAPERDEARVG</sequence>
<protein>
    <submittedName>
        <fullName evidence="2">Uncharacterized protein</fullName>
    </submittedName>
</protein>
<dbReference type="EMBL" id="JAVSGH010000005">
    <property type="protein sequence ID" value="MDT3724506.1"/>
    <property type="molecule type" value="Genomic_DNA"/>
</dbReference>
<feature type="transmembrane region" description="Helical" evidence="1">
    <location>
        <begin position="32"/>
        <end position="50"/>
    </location>
</feature>
<dbReference type="Proteomes" id="UP001181313">
    <property type="component" value="Unassembled WGS sequence"/>
</dbReference>
<feature type="transmembrane region" description="Helical" evidence="1">
    <location>
        <begin position="7"/>
        <end position="26"/>
    </location>
</feature>
<keyword evidence="3" id="KW-1185">Reference proteome</keyword>
<evidence type="ECO:0000313" key="3">
    <source>
        <dbReference type="Proteomes" id="UP001181313"/>
    </source>
</evidence>
<organism evidence="2 3">
    <name type="scientific">Streptomyces althioticus subsp. attaecolombicae</name>
    <dbReference type="NCBI Taxonomy" id="3075534"/>
    <lineage>
        <taxon>Bacteria</taxon>
        <taxon>Bacillati</taxon>
        <taxon>Actinomycetota</taxon>
        <taxon>Actinomycetes</taxon>
        <taxon>Kitasatosporales</taxon>
        <taxon>Streptomycetaceae</taxon>
        <taxon>Streptomyces</taxon>
        <taxon>Streptomyces althioticus group</taxon>
    </lineage>
</organism>
<reference evidence="2" key="1">
    <citation type="submission" date="2024-05" db="EMBL/GenBank/DDBJ databases">
        <title>30 novel species of actinomycetes from the DSMZ collection.</title>
        <authorList>
            <person name="Nouioui I."/>
        </authorList>
    </citation>
    <scope>NUCLEOTIDE SEQUENCE</scope>
    <source>
        <strain evidence="2">DSM 41972</strain>
    </source>
</reference>
<evidence type="ECO:0000313" key="2">
    <source>
        <dbReference type="EMBL" id="MDT3724506.1"/>
    </source>
</evidence>
<keyword evidence="1" id="KW-0812">Transmembrane</keyword>
<proteinExistence type="predicted"/>
<keyword evidence="1" id="KW-1133">Transmembrane helix</keyword>
<keyword evidence="1" id="KW-0472">Membrane</keyword>
<evidence type="ECO:0000256" key="1">
    <source>
        <dbReference type="SAM" id="Phobius"/>
    </source>
</evidence>
<comment type="caution">
    <text evidence="2">The sequence shown here is derived from an EMBL/GenBank/DDBJ whole genome shotgun (WGS) entry which is preliminary data.</text>
</comment>
<name>A0ABU3HUX4_9ACTN</name>
<accession>A0ABU3HUX4</accession>
<dbReference type="RefSeq" id="WP_093547721.1">
    <property type="nucleotide sequence ID" value="NZ_JAVSGH010000005.1"/>
</dbReference>
<gene>
    <name evidence="2" type="ORF">ROS62_06230</name>
</gene>